<dbReference type="PANTHER" id="PTHR46023">
    <property type="entry name" value="LIPASE CLASS 3 PROTEIN-LIKE"/>
    <property type="match status" value="1"/>
</dbReference>
<keyword evidence="4" id="KW-1185">Reference proteome</keyword>
<feature type="domain" description="Fungal lipase-type" evidence="2">
    <location>
        <begin position="322"/>
        <end position="466"/>
    </location>
</feature>
<dbReference type="AlphaFoldDB" id="A0A1L9R9L2"/>
<dbReference type="SUPFAM" id="SSF53474">
    <property type="entry name" value="alpha/beta-Hydrolases"/>
    <property type="match status" value="1"/>
</dbReference>
<protein>
    <recommendedName>
        <fullName evidence="2">Fungal lipase-type domain-containing protein</fullName>
    </recommendedName>
</protein>
<dbReference type="VEuPathDB" id="FungiDB:ASPWEDRAFT_176653"/>
<sequence length="583" mass="64646">MTWFGRSKGRRSKSLDQSQPQPQPRPRHQQSQSVQYVASAIPQPLPHQQQPVYAMPAGGYSMNSLPTYPAYSPQPVQPVPAQHAPPVAYQHAMSTSTLHLPPQPPPHPSPSPNPGLTQRSLAKWQSCTDISKIMVSQTVGAANNTMTGSKNMVVGMTHATMNSSRNMVGIAHLTVADLEQQLKDCIMSGVDVYAVMSKKLDQIITSIDDGLFTGKDKEMVVAYAVKHKEGSKEKDKTVRHTCTTYFSKVYLYSNSRLPSNLPPLKLYRPAYPLLRLAAQYSRDVYERPTGVERHSFVDSDWRHGTKAMVIKSLLVDDMDTIVFAIRGTQSFRDWAVNMKTEPTSPHHFLDDPSNFCHAGFLSVARKMVAPVAARLRSILAENPRRSGYTLLLTGHSAGAAVASLLYCHMLSATVRSELTPLRDYFKCIHCVSFGSPPVSLRPLQVPMQKTSMFFSFINEGDPVPRAEKAYVVSLLDLYVSPTTNFSFGARRQERMGNRAPRAWLTPPATLSRAGLLILLRERKSGVIPEDASVSGDEVVEALVTTDAQVREVVFGDPLMHTMDLYAKRIDELARHCSSFTIPN</sequence>
<feature type="compositionally biased region" description="Low complexity" evidence="1">
    <location>
        <begin position="91"/>
        <end position="100"/>
    </location>
</feature>
<dbReference type="OrthoDB" id="438440at2759"/>
<dbReference type="PANTHER" id="PTHR46023:SF6">
    <property type="entry name" value="LIPASE CLASS 3 FAMILY PROTEIN"/>
    <property type="match status" value="1"/>
</dbReference>
<dbReference type="InterPro" id="IPR002921">
    <property type="entry name" value="Fungal_lipase-type"/>
</dbReference>
<dbReference type="CDD" id="cd00519">
    <property type="entry name" value="Lipase_3"/>
    <property type="match status" value="1"/>
</dbReference>
<dbReference type="Pfam" id="PF01764">
    <property type="entry name" value="Lipase_3"/>
    <property type="match status" value="1"/>
</dbReference>
<proteinExistence type="predicted"/>
<dbReference type="GO" id="GO:0006629">
    <property type="term" value="P:lipid metabolic process"/>
    <property type="evidence" value="ECO:0007669"/>
    <property type="project" value="InterPro"/>
</dbReference>
<dbReference type="GeneID" id="63747383"/>
<accession>A0A1L9R9L2</accession>
<reference evidence="4" key="1">
    <citation type="journal article" date="2017" name="Genome Biol.">
        <title>Comparative genomics reveals high biological diversity and specific adaptations in the industrially and medically important fungal genus Aspergillus.</title>
        <authorList>
            <person name="de Vries R.P."/>
            <person name="Riley R."/>
            <person name="Wiebenga A."/>
            <person name="Aguilar-Osorio G."/>
            <person name="Amillis S."/>
            <person name="Uchima C.A."/>
            <person name="Anderluh G."/>
            <person name="Asadollahi M."/>
            <person name="Askin M."/>
            <person name="Barry K."/>
            <person name="Battaglia E."/>
            <person name="Bayram O."/>
            <person name="Benocci T."/>
            <person name="Braus-Stromeyer S.A."/>
            <person name="Caldana C."/>
            <person name="Canovas D."/>
            <person name="Cerqueira G.C."/>
            <person name="Chen F."/>
            <person name="Chen W."/>
            <person name="Choi C."/>
            <person name="Clum A."/>
            <person name="Dos Santos R.A."/>
            <person name="Damasio A.R."/>
            <person name="Diallinas G."/>
            <person name="Emri T."/>
            <person name="Fekete E."/>
            <person name="Flipphi M."/>
            <person name="Freyberg S."/>
            <person name="Gallo A."/>
            <person name="Gournas C."/>
            <person name="Habgood R."/>
            <person name="Hainaut M."/>
            <person name="Harispe M.L."/>
            <person name="Henrissat B."/>
            <person name="Hilden K.S."/>
            <person name="Hope R."/>
            <person name="Hossain A."/>
            <person name="Karabika E."/>
            <person name="Karaffa L."/>
            <person name="Karanyi Z."/>
            <person name="Krasevec N."/>
            <person name="Kuo A."/>
            <person name="Kusch H."/>
            <person name="LaButti K."/>
            <person name="Lagendijk E.L."/>
            <person name="Lapidus A."/>
            <person name="Levasseur A."/>
            <person name="Lindquist E."/>
            <person name="Lipzen A."/>
            <person name="Logrieco A.F."/>
            <person name="MacCabe A."/>
            <person name="Maekelae M.R."/>
            <person name="Malavazi I."/>
            <person name="Melin P."/>
            <person name="Meyer V."/>
            <person name="Mielnichuk N."/>
            <person name="Miskei M."/>
            <person name="Molnar A.P."/>
            <person name="Mule G."/>
            <person name="Ngan C.Y."/>
            <person name="Orejas M."/>
            <person name="Orosz E."/>
            <person name="Ouedraogo J.P."/>
            <person name="Overkamp K.M."/>
            <person name="Park H.-S."/>
            <person name="Perrone G."/>
            <person name="Piumi F."/>
            <person name="Punt P.J."/>
            <person name="Ram A.F."/>
            <person name="Ramon A."/>
            <person name="Rauscher S."/>
            <person name="Record E."/>
            <person name="Riano-Pachon D.M."/>
            <person name="Robert V."/>
            <person name="Roehrig J."/>
            <person name="Ruller R."/>
            <person name="Salamov A."/>
            <person name="Salih N.S."/>
            <person name="Samson R.A."/>
            <person name="Sandor E."/>
            <person name="Sanguinetti M."/>
            <person name="Schuetze T."/>
            <person name="Sepcic K."/>
            <person name="Shelest E."/>
            <person name="Sherlock G."/>
            <person name="Sophianopoulou V."/>
            <person name="Squina F.M."/>
            <person name="Sun H."/>
            <person name="Susca A."/>
            <person name="Todd R.B."/>
            <person name="Tsang A."/>
            <person name="Unkles S.E."/>
            <person name="van de Wiele N."/>
            <person name="van Rossen-Uffink D."/>
            <person name="Oliveira J.V."/>
            <person name="Vesth T.C."/>
            <person name="Visser J."/>
            <person name="Yu J.-H."/>
            <person name="Zhou M."/>
            <person name="Andersen M.R."/>
            <person name="Archer D.B."/>
            <person name="Baker S.E."/>
            <person name="Benoit I."/>
            <person name="Brakhage A.A."/>
            <person name="Braus G.H."/>
            <person name="Fischer R."/>
            <person name="Frisvad J.C."/>
            <person name="Goldman G.H."/>
            <person name="Houbraken J."/>
            <person name="Oakley B."/>
            <person name="Pocsi I."/>
            <person name="Scazzocchio C."/>
            <person name="Seiboth B."/>
            <person name="vanKuyk P.A."/>
            <person name="Wortman J."/>
            <person name="Dyer P.S."/>
            <person name="Grigoriev I.V."/>
        </authorList>
    </citation>
    <scope>NUCLEOTIDE SEQUENCE [LARGE SCALE GENOMIC DNA]</scope>
    <source>
        <strain evidence="4">DTO 134E9</strain>
    </source>
</reference>
<evidence type="ECO:0000259" key="2">
    <source>
        <dbReference type="Pfam" id="PF01764"/>
    </source>
</evidence>
<dbReference type="EMBL" id="KV878216">
    <property type="protein sequence ID" value="OJJ31589.1"/>
    <property type="molecule type" value="Genomic_DNA"/>
</dbReference>
<feature type="compositionally biased region" description="Pro residues" evidence="1">
    <location>
        <begin position="101"/>
        <end position="113"/>
    </location>
</feature>
<evidence type="ECO:0000313" key="3">
    <source>
        <dbReference type="EMBL" id="OJJ31589.1"/>
    </source>
</evidence>
<feature type="compositionally biased region" description="Low complexity" evidence="1">
    <location>
        <begin position="29"/>
        <end position="40"/>
    </location>
</feature>
<dbReference type="Gene3D" id="3.40.50.1820">
    <property type="entry name" value="alpha/beta hydrolase"/>
    <property type="match status" value="1"/>
</dbReference>
<dbReference type="STRING" id="1073089.A0A1L9R9L2"/>
<dbReference type="InterPro" id="IPR029058">
    <property type="entry name" value="AB_hydrolase_fold"/>
</dbReference>
<feature type="region of interest" description="Disordered" evidence="1">
    <location>
        <begin position="91"/>
        <end position="121"/>
    </location>
</feature>
<evidence type="ECO:0000256" key="1">
    <source>
        <dbReference type="SAM" id="MobiDB-lite"/>
    </source>
</evidence>
<name>A0A1L9R9L2_ASPWE</name>
<organism evidence="3 4">
    <name type="scientific">Aspergillus wentii DTO 134E9</name>
    <dbReference type="NCBI Taxonomy" id="1073089"/>
    <lineage>
        <taxon>Eukaryota</taxon>
        <taxon>Fungi</taxon>
        <taxon>Dikarya</taxon>
        <taxon>Ascomycota</taxon>
        <taxon>Pezizomycotina</taxon>
        <taxon>Eurotiomycetes</taxon>
        <taxon>Eurotiomycetidae</taxon>
        <taxon>Eurotiales</taxon>
        <taxon>Aspergillaceae</taxon>
        <taxon>Aspergillus</taxon>
        <taxon>Aspergillus subgen. Cremei</taxon>
    </lineage>
</organism>
<evidence type="ECO:0000313" key="4">
    <source>
        <dbReference type="Proteomes" id="UP000184383"/>
    </source>
</evidence>
<gene>
    <name evidence="3" type="ORF">ASPWEDRAFT_176653</name>
</gene>
<feature type="region of interest" description="Disordered" evidence="1">
    <location>
        <begin position="1"/>
        <end position="43"/>
    </location>
</feature>
<dbReference type="RefSeq" id="XP_040685266.1">
    <property type="nucleotide sequence ID" value="XM_040831535.1"/>
</dbReference>
<dbReference type="Proteomes" id="UP000184383">
    <property type="component" value="Unassembled WGS sequence"/>
</dbReference>